<feature type="domain" description="Nudix hydrolase" evidence="3">
    <location>
        <begin position="3"/>
        <end position="140"/>
    </location>
</feature>
<dbReference type="PANTHER" id="PTHR16099">
    <property type="entry name" value="8-OXO-DGTP DIPHOSPHATES NUDT15"/>
    <property type="match status" value="1"/>
</dbReference>
<reference evidence="4 5" key="1">
    <citation type="journal article" date="2018" name="BMC Genomics">
        <title>Genomic evidence for intraspecific hybridization in a clonal and extremely halotolerant yeast.</title>
        <authorList>
            <person name="Gostincar C."/>
            <person name="Stajich J.E."/>
            <person name="Zupancic J."/>
            <person name="Zalar P."/>
            <person name="Gunde-Cimerman N."/>
        </authorList>
    </citation>
    <scope>NUCLEOTIDE SEQUENCE [LARGE SCALE GENOMIC DNA]</scope>
    <source>
        <strain evidence="4 5">EXF-6654</strain>
    </source>
</reference>
<keyword evidence="1 2" id="KW-0378">Hydrolase</keyword>
<evidence type="ECO:0000259" key="3">
    <source>
        <dbReference type="PROSITE" id="PS51462"/>
    </source>
</evidence>
<dbReference type="GO" id="GO:0006203">
    <property type="term" value="P:dGTP catabolic process"/>
    <property type="evidence" value="ECO:0007669"/>
    <property type="project" value="TreeGrafter"/>
</dbReference>
<dbReference type="Proteomes" id="UP000282582">
    <property type="component" value="Unassembled WGS sequence"/>
</dbReference>
<comment type="caution">
    <text evidence="4">The sequence shown here is derived from an EMBL/GenBank/DDBJ whole genome shotgun (WGS) entry which is preliminary data.</text>
</comment>
<gene>
    <name evidence="4" type="ORF">D0868_11977</name>
</gene>
<dbReference type="GO" id="GO:0035539">
    <property type="term" value="F:8-oxo-7,8-dihydrodeoxyguanosine triphosphate pyrophosphatase activity"/>
    <property type="evidence" value="ECO:0007669"/>
    <property type="project" value="TreeGrafter"/>
</dbReference>
<accession>A0A3M6XW46</accession>
<protein>
    <recommendedName>
        <fullName evidence="3">Nudix hydrolase domain-containing protein</fullName>
    </recommendedName>
</protein>
<evidence type="ECO:0000256" key="1">
    <source>
        <dbReference type="ARBA" id="ARBA00022801"/>
    </source>
</evidence>
<evidence type="ECO:0000313" key="4">
    <source>
        <dbReference type="EMBL" id="RMX95003.1"/>
    </source>
</evidence>
<dbReference type="InterPro" id="IPR000086">
    <property type="entry name" value="NUDIX_hydrolase_dom"/>
</dbReference>
<dbReference type="Pfam" id="PF00293">
    <property type="entry name" value="NUDIX"/>
    <property type="match status" value="1"/>
</dbReference>
<evidence type="ECO:0000313" key="5">
    <source>
        <dbReference type="Proteomes" id="UP000282582"/>
    </source>
</evidence>
<dbReference type="InterPro" id="IPR020476">
    <property type="entry name" value="Nudix_hydrolase"/>
</dbReference>
<dbReference type="SUPFAM" id="SSF55811">
    <property type="entry name" value="Nudix"/>
    <property type="match status" value="1"/>
</dbReference>
<dbReference type="AlphaFoldDB" id="A0A3M6XW46"/>
<dbReference type="PRINTS" id="PR00502">
    <property type="entry name" value="NUDIXFAMILY"/>
</dbReference>
<evidence type="ECO:0000256" key="2">
    <source>
        <dbReference type="RuleBase" id="RU003476"/>
    </source>
</evidence>
<name>A0A3M6XW46_HORWE</name>
<proteinExistence type="inferred from homology"/>
<dbReference type="FunFam" id="3.90.79.10:FF:000060">
    <property type="entry name" value="Nudix hydrolase 1"/>
    <property type="match status" value="1"/>
</dbReference>
<dbReference type="Gene3D" id="3.90.79.10">
    <property type="entry name" value="Nucleoside Triphosphate Pyrophosphohydrolase"/>
    <property type="match status" value="1"/>
</dbReference>
<dbReference type="InterPro" id="IPR015797">
    <property type="entry name" value="NUDIX_hydrolase-like_dom_sf"/>
</dbReference>
<sequence length="166" mass="18367">MALPRIGVGVFVFASRTSNRYLLGKRLGSHGAGTYALPGGHLEYGESFEQCATREVQEETGLDITDVRFLTATNSVFHETTKHYVTIFMTAIARSAENGLEPVPKVMEPEKCEGWSWSTFSDMRKMTAATGAELFKPQYSLMEQRMELCKSLESASGPSELFPVAQ</sequence>
<dbReference type="EMBL" id="QWIK01001398">
    <property type="protein sequence ID" value="RMX95003.1"/>
    <property type="molecule type" value="Genomic_DNA"/>
</dbReference>
<comment type="similarity">
    <text evidence="2">Belongs to the Nudix hydrolase family.</text>
</comment>
<dbReference type="InterPro" id="IPR020084">
    <property type="entry name" value="NUDIX_hydrolase_CS"/>
</dbReference>
<dbReference type="PROSITE" id="PS00893">
    <property type="entry name" value="NUDIX_BOX"/>
    <property type="match status" value="1"/>
</dbReference>
<dbReference type="CDD" id="cd04678">
    <property type="entry name" value="NUDIX_MTH2_Nudt15"/>
    <property type="match status" value="1"/>
</dbReference>
<dbReference type="GO" id="GO:0005829">
    <property type="term" value="C:cytosol"/>
    <property type="evidence" value="ECO:0007669"/>
    <property type="project" value="TreeGrafter"/>
</dbReference>
<organism evidence="4 5">
    <name type="scientific">Hortaea werneckii</name>
    <name type="common">Black yeast</name>
    <name type="synonym">Cladosporium werneckii</name>
    <dbReference type="NCBI Taxonomy" id="91943"/>
    <lineage>
        <taxon>Eukaryota</taxon>
        <taxon>Fungi</taxon>
        <taxon>Dikarya</taxon>
        <taxon>Ascomycota</taxon>
        <taxon>Pezizomycotina</taxon>
        <taxon>Dothideomycetes</taxon>
        <taxon>Dothideomycetidae</taxon>
        <taxon>Mycosphaerellales</taxon>
        <taxon>Teratosphaeriaceae</taxon>
        <taxon>Hortaea</taxon>
    </lineage>
</organism>
<dbReference type="PROSITE" id="PS51462">
    <property type="entry name" value="NUDIX"/>
    <property type="match status" value="1"/>
</dbReference>
<dbReference type="PANTHER" id="PTHR16099:SF5">
    <property type="entry name" value="NUCLEOTIDE TRIPHOSPHATE DIPHOSPHATASE NUDT15"/>
    <property type="match status" value="1"/>
</dbReference>